<organism evidence="1">
    <name type="scientific">Cucumis melo</name>
    <name type="common">Muskmelon</name>
    <dbReference type="NCBI Taxonomy" id="3656"/>
    <lineage>
        <taxon>Eukaryota</taxon>
        <taxon>Viridiplantae</taxon>
        <taxon>Streptophyta</taxon>
        <taxon>Embryophyta</taxon>
        <taxon>Tracheophyta</taxon>
        <taxon>Spermatophyta</taxon>
        <taxon>Magnoliopsida</taxon>
        <taxon>eudicotyledons</taxon>
        <taxon>Gunneridae</taxon>
        <taxon>Pentapetalae</taxon>
        <taxon>rosids</taxon>
        <taxon>fabids</taxon>
        <taxon>Cucurbitales</taxon>
        <taxon>Cucurbitaceae</taxon>
        <taxon>Benincaseae</taxon>
        <taxon>Cucumis</taxon>
    </lineage>
</organism>
<sequence>MWQEPSFIRQSQLSKLILNFKPQPPLPKLKLPRAVSQLLLPLWADSKAKTEMSTGITLLLIRRLSLFRSAYFVPLLFSLLKNQEDIFPSEIRSLIWPEEKSTEYLSAVC</sequence>
<protein>
    <submittedName>
        <fullName evidence="1">Uncharacterized protein</fullName>
    </submittedName>
</protein>
<dbReference type="EnsemblPlants" id="MELO3C029640.2.1">
    <property type="protein sequence ID" value="MELO3C029640.2.1"/>
    <property type="gene ID" value="MELO3C029640.2"/>
</dbReference>
<accession>A0A9I9E6Y6</accession>
<reference evidence="1" key="1">
    <citation type="submission" date="2023-03" db="UniProtKB">
        <authorList>
            <consortium name="EnsemblPlants"/>
        </authorList>
    </citation>
    <scope>IDENTIFICATION</scope>
</reference>
<proteinExistence type="predicted"/>
<dbReference type="Gramene" id="MELO3C029640.2.1">
    <property type="protein sequence ID" value="MELO3C029640.2.1"/>
    <property type="gene ID" value="MELO3C029640.2"/>
</dbReference>
<dbReference type="AlphaFoldDB" id="A0A9I9E6Y6"/>
<evidence type="ECO:0000313" key="1">
    <source>
        <dbReference type="EnsemblPlants" id="MELO3C029640.2.1"/>
    </source>
</evidence>
<name>A0A9I9E6Y6_CUCME</name>